<name>A0ABU3I6M8_9ACTN</name>
<protein>
    <submittedName>
        <fullName evidence="5">PfkB family carbohydrate kinase</fullName>
    </submittedName>
</protein>
<dbReference type="Gene3D" id="3.40.1190.20">
    <property type="match status" value="1"/>
</dbReference>
<reference evidence="5" key="1">
    <citation type="submission" date="2024-05" db="EMBL/GenBank/DDBJ databases">
        <title>30 novel species of actinomycetes from the DSMZ collection.</title>
        <authorList>
            <person name="Nouioui I."/>
        </authorList>
    </citation>
    <scope>NUCLEOTIDE SEQUENCE</scope>
    <source>
        <strain evidence="5">DSM 41972</strain>
    </source>
</reference>
<sequence>MPPERPAGNPTGAGDACVAALAAGLADGAPWGDVLREAVALSCPAAGDVDAAVHERFRTTRDRGGPPCPSAPLTRSSAPPPAPASAWGRSTSCCSNTPRRSSRARRPRAVR</sequence>
<dbReference type="InterPro" id="IPR029056">
    <property type="entry name" value="Ribokinase-like"/>
</dbReference>
<comment type="caution">
    <text evidence="5">The sequence shown here is derived from an EMBL/GenBank/DDBJ whole genome shotgun (WGS) entry which is preliminary data.</text>
</comment>
<dbReference type="EMBL" id="JAVSGH010000059">
    <property type="protein sequence ID" value="MDT3728623.1"/>
    <property type="molecule type" value="Genomic_DNA"/>
</dbReference>
<feature type="compositionally biased region" description="Polar residues" evidence="3">
    <location>
        <begin position="88"/>
        <end position="97"/>
    </location>
</feature>
<dbReference type="SUPFAM" id="SSF53613">
    <property type="entry name" value="Ribokinase-like"/>
    <property type="match status" value="1"/>
</dbReference>
<keyword evidence="2 5" id="KW-0418">Kinase</keyword>
<dbReference type="InterPro" id="IPR002173">
    <property type="entry name" value="Carboh/pur_kinase_PfkB_CS"/>
</dbReference>
<accession>A0ABU3I6M8</accession>
<evidence type="ECO:0000313" key="6">
    <source>
        <dbReference type="Proteomes" id="UP001181313"/>
    </source>
</evidence>
<evidence type="ECO:0000313" key="5">
    <source>
        <dbReference type="EMBL" id="MDT3728623.1"/>
    </source>
</evidence>
<gene>
    <name evidence="5" type="ORF">ROS62_28625</name>
</gene>
<evidence type="ECO:0000256" key="3">
    <source>
        <dbReference type="SAM" id="MobiDB-lite"/>
    </source>
</evidence>
<dbReference type="PROSITE" id="PS00584">
    <property type="entry name" value="PFKB_KINASES_2"/>
    <property type="match status" value="1"/>
</dbReference>
<feature type="domain" description="Carbohydrate kinase PfkB" evidence="4">
    <location>
        <begin position="3"/>
        <end position="43"/>
    </location>
</feature>
<evidence type="ECO:0000256" key="1">
    <source>
        <dbReference type="ARBA" id="ARBA00022679"/>
    </source>
</evidence>
<keyword evidence="1" id="KW-0808">Transferase</keyword>
<feature type="compositionally biased region" description="Basic residues" evidence="3">
    <location>
        <begin position="100"/>
        <end position="111"/>
    </location>
</feature>
<organism evidence="5 6">
    <name type="scientific">Streptomyces althioticus subsp. attaecolombicae</name>
    <dbReference type="NCBI Taxonomy" id="3075534"/>
    <lineage>
        <taxon>Bacteria</taxon>
        <taxon>Bacillati</taxon>
        <taxon>Actinomycetota</taxon>
        <taxon>Actinomycetes</taxon>
        <taxon>Kitasatosporales</taxon>
        <taxon>Streptomycetaceae</taxon>
        <taxon>Streptomyces</taxon>
        <taxon>Streptomyces althioticus group</taxon>
    </lineage>
</organism>
<proteinExistence type="predicted"/>
<feature type="compositionally biased region" description="Basic and acidic residues" evidence="3">
    <location>
        <begin position="54"/>
        <end position="64"/>
    </location>
</feature>
<evidence type="ECO:0000256" key="2">
    <source>
        <dbReference type="ARBA" id="ARBA00022777"/>
    </source>
</evidence>
<evidence type="ECO:0000259" key="4">
    <source>
        <dbReference type="Pfam" id="PF00294"/>
    </source>
</evidence>
<keyword evidence="6" id="KW-1185">Reference proteome</keyword>
<feature type="region of interest" description="Disordered" evidence="3">
    <location>
        <begin position="54"/>
        <end position="111"/>
    </location>
</feature>
<dbReference type="GO" id="GO:0016301">
    <property type="term" value="F:kinase activity"/>
    <property type="evidence" value="ECO:0007669"/>
    <property type="project" value="UniProtKB-KW"/>
</dbReference>
<dbReference type="Pfam" id="PF00294">
    <property type="entry name" value="PfkB"/>
    <property type="match status" value="1"/>
</dbReference>
<dbReference type="InterPro" id="IPR011611">
    <property type="entry name" value="PfkB_dom"/>
</dbReference>
<dbReference type="Proteomes" id="UP001181313">
    <property type="component" value="Unassembled WGS sequence"/>
</dbReference>